<gene>
    <name evidence="2" type="ORF">SAMN04490178_101203</name>
</gene>
<evidence type="ECO:0000313" key="3">
    <source>
        <dbReference type="Proteomes" id="UP000198847"/>
    </source>
</evidence>
<feature type="signal peptide" evidence="1">
    <location>
        <begin position="1"/>
        <end position="22"/>
    </location>
</feature>
<dbReference type="Gene3D" id="2.60.450.10">
    <property type="entry name" value="Lipopolysaccharide (LPS) transport protein A like domain"/>
    <property type="match status" value="1"/>
</dbReference>
<dbReference type="AlphaFoldDB" id="A0A1H8NQZ9"/>
<evidence type="ECO:0000256" key="1">
    <source>
        <dbReference type="SAM" id="SignalP"/>
    </source>
</evidence>
<reference evidence="2 3" key="1">
    <citation type="submission" date="2016-10" db="EMBL/GenBank/DDBJ databases">
        <authorList>
            <person name="de Groot N.N."/>
        </authorList>
    </citation>
    <scope>NUCLEOTIDE SEQUENCE [LARGE SCALE GENOMIC DNA]</scope>
    <source>
        <strain evidence="2 3">DSM 13305</strain>
    </source>
</reference>
<dbReference type="STRING" id="112903.SAMN04490178_101203"/>
<sequence>MKKKISIVFLLLTLLFTSTVFAAMPTIRADHQYFDITSGLQVLSGNVYIEHKNRVVTAGEARTNYVEVWASGGVTFTQDDIYFTGSTVYVSFPKNLAQISGGISFSRSGLQITANQVDFNWKTKVADFSGNVQVTQDGNSWSADTASYNVITNSFL</sequence>
<evidence type="ECO:0000313" key="2">
    <source>
        <dbReference type="EMBL" id="SEO32071.1"/>
    </source>
</evidence>
<organism evidence="2 3">
    <name type="scientific">Propionispora vibrioides</name>
    <dbReference type="NCBI Taxonomy" id="112903"/>
    <lineage>
        <taxon>Bacteria</taxon>
        <taxon>Bacillati</taxon>
        <taxon>Bacillota</taxon>
        <taxon>Negativicutes</taxon>
        <taxon>Selenomonadales</taxon>
        <taxon>Sporomusaceae</taxon>
        <taxon>Propionispora</taxon>
    </lineage>
</organism>
<keyword evidence="1" id="KW-0732">Signal</keyword>
<protein>
    <submittedName>
        <fullName evidence="2">Lipopolysaccharide export system protein LptA</fullName>
    </submittedName>
</protein>
<dbReference type="OrthoDB" id="1664915at2"/>
<name>A0A1H8NQZ9_9FIRM</name>
<dbReference type="EMBL" id="FODY01000001">
    <property type="protein sequence ID" value="SEO32071.1"/>
    <property type="molecule type" value="Genomic_DNA"/>
</dbReference>
<keyword evidence="3" id="KW-1185">Reference proteome</keyword>
<dbReference type="RefSeq" id="WP_091743520.1">
    <property type="nucleotide sequence ID" value="NZ_FODY01000001.1"/>
</dbReference>
<feature type="chain" id="PRO_5011593968" evidence="1">
    <location>
        <begin position="23"/>
        <end position="156"/>
    </location>
</feature>
<accession>A0A1H8NQZ9</accession>
<proteinExistence type="predicted"/>
<dbReference type="Proteomes" id="UP000198847">
    <property type="component" value="Unassembled WGS sequence"/>
</dbReference>